<dbReference type="Pfam" id="PF00078">
    <property type="entry name" value="RVT_1"/>
    <property type="match status" value="1"/>
</dbReference>
<keyword evidence="3" id="KW-1185">Reference proteome</keyword>
<dbReference type="SUPFAM" id="SSF56672">
    <property type="entry name" value="DNA/RNA polymerases"/>
    <property type="match status" value="1"/>
</dbReference>
<accession>A0A8J6HDY9</accession>
<organism evidence="2 3">
    <name type="scientific">Tenebrio molitor</name>
    <name type="common">Yellow mealworm beetle</name>
    <dbReference type="NCBI Taxonomy" id="7067"/>
    <lineage>
        <taxon>Eukaryota</taxon>
        <taxon>Metazoa</taxon>
        <taxon>Ecdysozoa</taxon>
        <taxon>Arthropoda</taxon>
        <taxon>Hexapoda</taxon>
        <taxon>Insecta</taxon>
        <taxon>Pterygota</taxon>
        <taxon>Neoptera</taxon>
        <taxon>Endopterygota</taxon>
        <taxon>Coleoptera</taxon>
        <taxon>Polyphaga</taxon>
        <taxon>Cucujiformia</taxon>
        <taxon>Tenebrionidae</taxon>
        <taxon>Tenebrio</taxon>
    </lineage>
</organism>
<name>A0A8J6HDY9_TENMO</name>
<protein>
    <recommendedName>
        <fullName evidence="1">Reverse transcriptase domain-containing protein</fullName>
    </recommendedName>
</protein>
<sequence length="567" mass="65362">MGLPQENLPDPCDFLQKHSGKLAYTQDPQVKESIQKHVCQKKQKLFPTKDDIIQYDNRKKEAAKLMKNFISKNIKTVLTMKPKEPEQRVVLEPRGETKRLSDGLEPIYIKSDAFGKTPSYLQAFIKNREKLHQMRKDATGVEKPKCRYIRRDEREQLLEPRTLLQKPTLPSIPSSAASACSTTMRRCTSELPPKCSACNEEGHSAWSFKCPQRPTQPIAGIPNNPIRSINKRTRDLDGSITLNSKIHSPVTIHDMIINTYNTTPQTIFLIKNYLEDRTLSVRINNHVSEEFKPEQGVPQGSPLAPILYNIYCHDIYNFRHKEANYLNSQLYILQYADDTVLISHSNNLRNAMEQLESLVEPTVQWFHRWRLKPNPKKSQLLIFHHKISENSPTITMCGTKSIPCRVVYIDAKLNFNKHTDVMKQNVIARAKHFRSLTYKNRGINNITAAKIYKMLCRPMLEYGALLLLKTKNPAKRRVEVAETTCLRKITKMRHPNNPLHNSSNALLYNKLAIEPIAQRIVTRLKRRFAAKKSNFEILSTLALNFDIDGKEESLIRTIFGSDHEEED</sequence>
<dbReference type="AlphaFoldDB" id="A0A8J6HDY9"/>
<reference evidence="2" key="1">
    <citation type="journal article" date="2020" name="J Insects Food Feed">
        <title>The yellow mealworm (Tenebrio molitor) genome: a resource for the emerging insects as food and feed industry.</title>
        <authorList>
            <person name="Eriksson T."/>
            <person name="Andere A."/>
            <person name="Kelstrup H."/>
            <person name="Emery V."/>
            <person name="Picard C."/>
        </authorList>
    </citation>
    <scope>NUCLEOTIDE SEQUENCE</scope>
    <source>
        <strain evidence="2">Stoneville</strain>
        <tissue evidence="2">Whole head</tissue>
    </source>
</reference>
<reference evidence="2" key="2">
    <citation type="submission" date="2021-08" db="EMBL/GenBank/DDBJ databases">
        <authorList>
            <person name="Eriksson T."/>
        </authorList>
    </citation>
    <scope>NUCLEOTIDE SEQUENCE</scope>
    <source>
        <strain evidence="2">Stoneville</strain>
        <tissue evidence="2">Whole head</tissue>
    </source>
</reference>
<dbReference type="InterPro" id="IPR000477">
    <property type="entry name" value="RT_dom"/>
</dbReference>
<evidence type="ECO:0000313" key="3">
    <source>
        <dbReference type="Proteomes" id="UP000719412"/>
    </source>
</evidence>
<dbReference type="Proteomes" id="UP000719412">
    <property type="component" value="Unassembled WGS sequence"/>
</dbReference>
<dbReference type="PANTHER" id="PTHR33481:SF1">
    <property type="entry name" value="ENDONUCLEASE_EXONUCLEASE_PHOSPHATASE DOMAIN-CONTAINING PROTEIN-RELATED"/>
    <property type="match status" value="1"/>
</dbReference>
<dbReference type="GO" id="GO:0071897">
    <property type="term" value="P:DNA biosynthetic process"/>
    <property type="evidence" value="ECO:0007669"/>
    <property type="project" value="UniProtKB-ARBA"/>
</dbReference>
<dbReference type="EMBL" id="JABDTM020026049">
    <property type="protein sequence ID" value="KAH0812441.1"/>
    <property type="molecule type" value="Genomic_DNA"/>
</dbReference>
<comment type="caution">
    <text evidence="2">The sequence shown here is derived from an EMBL/GenBank/DDBJ whole genome shotgun (WGS) entry which is preliminary data.</text>
</comment>
<gene>
    <name evidence="2" type="ORF">GEV33_010350</name>
</gene>
<feature type="domain" description="Reverse transcriptase" evidence="1">
    <location>
        <begin position="1"/>
        <end position="401"/>
    </location>
</feature>
<dbReference type="InterPro" id="IPR043502">
    <property type="entry name" value="DNA/RNA_pol_sf"/>
</dbReference>
<proteinExistence type="predicted"/>
<evidence type="ECO:0000259" key="1">
    <source>
        <dbReference type="PROSITE" id="PS50878"/>
    </source>
</evidence>
<dbReference type="PROSITE" id="PS50878">
    <property type="entry name" value="RT_POL"/>
    <property type="match status" value="1"/>
</dbReference>
<dbReference type="PANTHER" id="PTHR33481">
    <property type="entry name" value="REVERSE TRANSCRIPTASE"/>
    <property type="match status" value="1"/>
</dbReference>
<evidence type="ECO:0000313" key="2">
    <source>
        <dbReference type="EMBL" id="KAH0812441.1"/>
    </source>
</evidence>